<keyword evidence="5" id="KW-1185">Reference proteome</keyword>
<keyword evidence="1" id="KW-0328">Glycosyltransferase</keyword>
<dbReference type="Proteomes" id="UP000767334">
    <property type="component" value="Unassembled WGS sequence"/>
</dbReference>
<keyword evidence="2" id="KW-0808">Transferase</keyword>
<organism evidence="4 5">
    <name type="scientific">Clostridium saudiense</name>
    <dbReference type="NCBI Taxonomy" id="1414720"/>
    <lineage>
        <taxon>Bacteria</taxon>
        <taxon>Bacillati</taxon>
        <taxon>Bacillota</taxon>
        <taxon>Clostridia</taxon>
        <taxon>Eubacteriales</taxon>
        <taxon>Clostridiaceae</taxon>
        <taxon>Clostridium</taxon>
    </lineage>
</organism>
<dbReference type="InterPro" id="IPR001173">
    <property type="entry name" value="Glyco_trans_2-like"/>
</dbReference>
<accession>A0ABS2FCU4</accession>
<evidence type="ECO:0000313" key="5">
    <source>
        <dbReference type="Proteomes" id="UP000767334"/>
    </source>
</evidence>
<dbReference type="PANTHER" id="PTHR22916">
    <property type="entry name" value="GLYCOSYLTRANSFERASE"/>
    <property type="match status" value="1"/>
</dbReference>
<evidence type="ECO:0000256" key="1">
    <source>
        <dbReference type="ARBA" id="ARBA00022676"/>
    </source>
</evidence>
<sequence length="326" mass="38290">MIKVSIAIAAYNIEDYVSRCLESVVAQTLKDIEIIVVNDGSTDNTLYKIQNFGKVDDRIVVVNQKNKGLIEARKSALRVAKGEYILFIDGDDWLKLNCVEVLYNKAKLKESDIVLFNSFRAFEDGRLEKYRSFEENLDLNSDNVKKILSGEIKANIWSKFIKLDFIKSNNIKYPSNITYAEDLATTASLFLYNPAVDIEEDNLYYYFQRATSVSNVINNKVLEIPKAISFIKEILVERNLYESYKDEFEYLVYKHLFYYRIVDSNFYVDLHKQIYDEWNSHKININKNKYFLDFTSKLNTPIKLKQNIFMKNYRLGKLFNKILNLK</sequence>
<protein>
    <submittedName>
        <fullName evidence="4">Glycosyltransferase family 2 protein</fullName>
    </submittedName>
</protein>
<dbReference type="SUPFAM" id="SSF53448">
    <property type="entry name" value="Nucleotide-diphospho-sugar transferases"/>
    <property type="match status" value="1"/>
</dbReference>
<dbReference type="Pfam" id="PF00535">
    <property type="entry name" value="Glycos_transf_2"/>
    <property type="match status" value="1"/>
</dbReference>
<evidence type="ECO:0000313" key="4">
    <source>
        <dbReference type="EMBL" id="MBM6818131.1"/>
    </source>
</evidence>
<dbReference type="Gene3D" id="3.90.550.10">
    <property type="entry name" value="Spore Coat Polysaccharide Biosynthesis Protein SpsA, Chain A"/>
    <property type="match status" value="1"/>
</dbReference>
<dbReference type="RefSeq" id="WP_148324197.1">
    <property type="nucleotide sequence ID" value="NZ_JACJLL010000007.1"/>
</dbReference>
<dbReference type="EMBL" id="JACJLL010000007">
    <property type="protein sequence ID" value="MBM6818131.1"/>
    <property type="molecule type" value="Genomic_DNA"/>
</dbReference>
<evidence type="ECO:0000259" key="3">
    <source>
        <dbReference type="Pfam" id="PF00535"/>
    </source>
</evidence>
<dbReference type="CDD" id="cd00761">
    <property type="entry name" value="Glyco_tranf_GTA_type"/>
    <property type="match status" value="1"/>
</dbReference>
<reference evidence="4 5" key="1">
    <citation type="journal article" date="2021" name="Sci. Rep.">
        <title>The distribution of antibiotic resistance genes in chicken gut microbiota commensals.</title>
        <authorList>
            <person name="Juricova H."/>
            <person name="Matiasovicova J."/>
            <person name="Kubasova T."/>
            <person name="Cejkova D."/>
            <person name="Rychlik I."/>
        </authorList>
    </citation>
    <scope>NUCLEOTIDE SEQUENCE [LARGE SCALE GENOMIC DNA]</scope>
    <source>
        <strain evidence="4 5">An435</strain>
    </source>
</reference>
<gene>
    <name evidence="4" type="ORF">H6A19_02050</name>
</gene>
<proteinExistence type="predicted"/>
<feature type="domain" description="Glycosyltransferase 2-like" evidence="3">
    <location>
        <begin position="5"/>
        <end position="136"/>
    </location>
</feature>
<dbReference type="PANTHER" id="PTHR22916:SF51">
    <property type="entry name" value="GLYCOSYLTRANSFERASE EPSH-RELATED"/>
    <property type="match status" value="1"/>
</dbReference>
<comment type="caution">
    <text evidence="4">The sequence shown here is derived from an EMBL/GenBank/DDBJ whole genome shotgun (WGS) entry which is preliminary data.</text>
</comment>
<dbReference type="InterPro" id="IPR029044">
    <property type="entry name" value="Nucleotide-diphossugar_trans"/>
</dbReference>
<evidence type="ECO:0000256" key="2">
    <source>
        <dbReference type="ARBA" id="ARBA00022679"/>
    </source>
</evidence>
<name>A0ABS2FCU4_9CLOT</name>